<feature type="region of interest" description="Disordered" evidence="1">
    <location>
        <begin position="193"/>
        <end position="228"/>
    </location>
</feature>
<dbReference type="InterPro" id="IPR035985">
    <property type="entry name" value="Ubiquitin-activating_enz"/>
</dbReference>
<dbReference type="GO" id="GO:0008641">
    <property type="term" value="F:ubiquitin-like modifier activating enzyme activity"/>
    <property type="evidence" value="ECO:0007669"/>
    <property type="project" value="InterPro"/>
</dbReference>
<name>A0A9D1E8Q7_9FIRM</name>
<evidence type="ECO:0000313" key="3">
    <source>
        <dbReference type="EMBL" id="HIR70302.1"/>
    </source>
</evidence>
<dbReference type="SUPFAM" id="SSF69572">
    <property type="entry name" value="Activating enzymes of the ubiquitin-like proteins"/>
    <property type="match status" value="1"/>
</dbReference>
<dbReference type="InterPro" id="IPR045886">
    <property type="entry name" value="ThiF/MoeB/HesA"/>
</dbReference>
<dbReference type="Gene3D" id="3.40.50.720">
    <property type="entry name" value="NAD(P)-binding Rossmann-like Domain"/>
    <property type="match status" value="1"/>
</dbReference>
<dbReference type="GO" id="GO:0061504">
    <property type="term" value="P:cyclic threonylcarbamoyladenosine biosynthetic process"/>
    <property type="evidence" value="ECO:0007669"/>
    <property type="project" value="TreeGrafter"/>
</dbReference>
<dbReference type="PANTHER" id="PTHR43267:SF1">
    <property type="entry name" value="TRNA THREONYLCARBAMOYLADENOSINE DEHYDRATASE"/>
    <property type="match status" value="1"/>
</dbReference>
<dbReference type="GO" id="GO:0061503">
    <property type="term" value="F:tRNA threonylcarbamoyladenosine dehydratase"/>
    <property type="evidence" value="ECO:0007669"/>
    <property type="project" value="TreeGrafter"/>
</dbReference>
<evidence type="ECO:0000256" key="1">
    <source>
        <dbReference type="SAM" id="MobiDB-lite"/>
    </source>
</evidence>
<gene>
    <name evidence="3" type="ORF">IAA55_03380</name>
</gene>
<dbReference type="PANTHER" id="PTHR43267">
    <property type="entry name" value="TRNA THREONYLCARBAMOYLADENOSINE DEHYDRATASE"/>
    <property type="match status" value="1"/>
</dbReference>
<proteinExistence type="predicted"/>
<accession>A0A9D1E8Q7</accession>
<protein>
    <submittedName>
        <fullName evidence="3">tRNA threonylcarbamoyladenosine dehydratase</fullName>
    </submittedName>
</protein>
<dbReference type="EMBL" id="DVHM01000052">
    <property type="protein sequence ID" value="HIR70302.1"/>
    <property type="molecule type" value="Genomic_DNA"/>
</dbReference>
<reference evidence="3" key="2">
    <citation type="journal article" date="2021" name="PeerJ">
        <title>Extensive microbial diversity within the chicken gut microbiome revealed by metagenomics and culture.</title>
        <authorList>
            <person name="Gilroy R."/>
            <person name="Ravi A."/>
            <person name="Getino M."/>
            <person name="Pursley I."/>
            <person name="Horton D.L."/>
            <person name="Alikhan N.F."/>
            <person name="Baker D."/>
            <person name="Gharbi K."/>
            <person name="Hall N."/>
            <person name="Watson M."/>
            <person name="Adriaenssens E.M."/>
            <person name="Foster-Nyarko E."/>
            <person name="Jarju S."/>
            <person name="Secka A."/>
            <person name="Antonio M."/>
            <person name="Oren A."/>
            <person name="Chaudhuri R.R."/>
            <person name="La Ragione R."/>
            <person name="Hildebrand F."/>
            <person name="Pallen M.J."/>
        </authorList>
    </citation>
    <scope>NUCLEOTIDE SEQUENCE</scope>
    <source>
        <strain evidence="3">ChiSjej5B23-6657</strain>
    </source>
</reference>
<evidence type="ECO:0000259" key="2">
    <source>
        <dbReference type="Pfam" id="PF00899"/>
    </source>
</evidence>
<sequence>MEDQFTRTRWLLGEEAVQKLAKARVAVFGIGGVGGYVCEALVRSGVGAFDLIDNDKVSVTNLNRQIIADWDSVGQEKTEVMRRRMLSINPKADVRVHQTFFLPENADQFPFTEYDYVVDAVDTVTAKIELILRAERAGVPVISSMGTGNKLDPGAFRVADIYETKVCPLARVMRRELKKRGVEHLKVVYSEEEPRKTLRDAGEEDGGDSLGSGGFGGEGSSAGRRKQAPGSVAFVPPAAGLMIASEVVKDLIGGWA</sequence>
<dbReference type="Pfam" id="PF00899">
    <property type="entry name" value="ThiF"/>
    <property type="match status" value="1"/>
</dbReference>
<feature type="compositionally biased region" description="Gly residues" evidence="1">
    <location>
        <begin position="208"/>
        <end position="220"/>
    </location>
</feature>
<dbReference type="AlphaFoldDB" id="A0A9D1E8Q7"/>
<dbReference type="Proteomes" id="UP000823912">
    <property type="component" value="Unassembled WGS sequence"/>
</dbReference>
<dbReference type="InterPro" id="IPR000594">
    <property type="entry name" value="ThiF_NAD_FAD-bd"/>
</dbReference>
<reference evidence="3" key="1">
    <citation type="submission" date="2020-10" db="EMBL/GenBank/DDBJ databases">
        <authorList>
            <person name="Gilroy R."/>
        </authorList>
    </citation>
    <scope>NUCLEOTIDE SEQUENCE</scope>
    <source>
        <strain evidence="3">ChiSjej5B23-6657</strain>
    </source>
</reference>
<evidence type="ECO:0000313" key="4">
    <source>
        <dbReference type="Proteomes" id="UP000823912"/>
    </source>
</evidence>
<feature type="domain" description="THIF-type NAD/FAD binding fold" evidence="2">
    <location>
        <begin position="11"/>
        <end position="252"/>
    </location>
</feature>
<organism evidence="3 4">
    <name type="scientific">Candidatus Pullilachnospira gallistercoris</name>
    <dbReference type="NCBI Taxonomy" id="2840911"/>
    <lineage>
        <taxon>Bacteria</taxon>
        <taxon>Bacillati</taxon>
        <taxon>Bacillota</taxon>
        <taxon>Clostridia</taxon>
        <taxon>Lachnospirales</taxon>
        <taxon>Lachnospiraceae</taxon>
        <taxon>Lachnospiraceae incertae sedis</taxon>
        <taxon>Candidatus Pullilachnospira</taxon>
    </lineage>
</organism>
<comment type="caution">
    <text evidence="3">The sequence shown here is derived from an EMBL/GenBank/DDBJ whole genome shotgun (WGS) entry which is preliminary data.</text>
</comment>
<dbReference type="CDD" id="cd00755">
    <property type="entry name" value="YgdL_like"/>
    <property type="match status" value="1"/>
</dbReference>